<dbReference type="VEuPathDB" id="FungiDB:CC1G_13708"/>
<comment type="caution">
    <text evidence="1">The sequence shown here is derived from an EMBL/GenBank/DDBJ whole genome shotgun (WGS) entry which is preliminary data.</text>
</comment>
<dbReference type="OMA" id="ARVALWH"/>
<dbReference type="RefSeq" id="XP_002912176.1">
    <property type="nucleotide sequence ID" value="XM_002912130.1"/>
</dbReference>
<accession>D6RK46</accession>
<dbReference type="Proteomes" id="UP000001861">
    <property type="component" value="Unassembled WGS sequence"/>
</dbReference>
<dbReference type="AlphaFoldDB" id="D6RK46"/>
<evidence type="ECO:0000313" key="2">
    <source>
        <dbReference type="Proteomes" id="UP000001861"/>
    </source>
</evidence>
<name>D6RK46_COPC7</name>
<dbReference type="KEGG" id="cci:CC1G_13708"/>
<sequence>MHLYRSYQTVLACQEAMWEELKDRIRNRKEGLRVFGWEDDEELEELQSRKRFEKLIERFKSDMHIRISLWTSLTNFGWNIPTREPLSKAELIEEERIRESMSKASQFVTMEEIQAPCRSVRVLVGYKL</sequence>
<dbReference type="STRING" id="240176.D6RK46"/>
<evidence type="ECO:0000313" key="1">
    <source>
        <dbReference type="EMBL" id="EFI28682.1"/>
    </source>
</evidence>
<dbReference type="EMBL" id="AACS02000001">
    <property type="protein sequence ID" value="EFI28682.1"/>
    <property type="molecule type" value="Genomic_DNA"/>
</dbReference>
<gene>
    <name evidence="1" type="ORF">CC1G_13708</name>
</gene>
<protein>
    <submittedName>
        <fullName evidence="1">Uncharacterized protein</fullName>
    </submittedName>
</protein>
<dbReference type="HOGENOM" id="CLU_1959462_0_0_1"/>
<organism evidence="1 2">
    <name type="scientific">Coprinopsis cinerea (strain Okayama-7 / 130 / ATCC MYA-4618 / FGSC 9003)</name>
    <name type="common">Inky cap fungus</name>
    <name type="synonym">Hormographiella aspergillata</name>
    <dbReference type="NCBI Taxonomy" id="240176"/>
    <lineage>
        <taxon>Eukaryota</taxon>
        <taxon>Fungi</taxon>
        <taxon>Dikarya</taxon>
        <taxon>Basidiomycota</taxon>
        <taxon>Agaricomycotina</taxon>
        <taxon>Agaricomycetes</taxon>
        <taxon>Agaricomycetidae</taxon>
        <taxon>Agaricales</taxon>
        <taxon>Agaricineae</taxon>
        <taxon>Psathyrellaceae</taxon>
        <taxon>Coprinopsis</taxon>
    </lineage>
</organism>
<dbReference type="GeneID" id="6017112"/>
<proteinExistence type="predicted"/>
<dbReference type="eggNOG" id="ENOG502S6Z0">
    <property type="taxonomic scope" value="Eukaryota"/>
</dbReference>
<dbReference type="InParanoid" id="D6RK46"/>
<keyword evidence="2" id="KW-1185">Reference proteome</keyword>
<dbReference type="OrthoDB" id="2013972at2759"/>
<reference evidence="1 2" key="1">
    <citation type="journal article" date="2010" name="Proc. Natl. Acad. Sci. U.S.A.">
        <title>Insights into evolution of multicellular fungi from the assembled chromosomes of the mushroom Coprinopsis cinerea (Coprinus cinereus).</title>
        <authorList>
            <person name="Stajich J.E."/>
            <person name="Wilke S.K."/>
            <person name="Ahren D."/>
            <person name="Au C.H."/>
            <person name="Birren B.W."/>
            <person name="Borodovsky M."/>
            <person name="Burns C."/>
            <person name="Canback B."/>
            <person name="Casselton L.A."/>
            <person name="Cheng C.K."/>
            <person name="Deng J."/>
            <person name="Dietrich F.S."/>
            <person name="Fargo D.C."/>
            <person name="Farman M.L."/>
            <person name="Gathman A.C."/>
            <person name="Goldberg J."/>
            <person name="Guigo R."/>
            <person name="Hoegger P.J."/>
            <person name="Hooker J.B."/>
            <person name="Huggins A."/>
            <person name="James T.Y."/>
            <person name="Kamada T."/>
            <person name="Kilaru S."/>
            <person name="Kodira C."/>
            <person name="Kues U."/>
            <person name="Kupfer D."/>
            <person name="Kwan H.S."/>
            <person name="Lomsadze A."/>
            <person name="Li W."/>
            <person name="Lilly W.W."/>
            <person name="Ma L.J."/>
            <person name="Mackey A.J."/>
            <person name="Manning G."/>
            <person name="Martin F."/>
            <person name="Muraguchi H."/>
            <person name="Natvig D.O."/>
            <person name="Palmerini H."/>
            <person name="Ramesh M.A."/>
            <person name="Rehmeyer C.J."/>
            <person name="Roe B.A."/>
            <person name="Shenoy N."/>
            <person name="Stanke M."/>
            <person name="Ter-Hovhannisyan V."/>
            <person name="Tunlid A."/>
            <person name="Velagapudi R."/>
            <person name="Vision T.J."/>
            <person name="Zeng Q."/>
            <person name="Zolan M.E."/>
            <person name="Pukkila P.J."/>
        </authorList>
    </citation>
    <scope>NUCLEOTIDE SEQUENCE [LARGE SCALE GENOMIC DNA]</scope>
    <source>
        <strain evidence="2">Okayama-7 / 130 / ATCC MYA-4618 / FGSC 9003</strain>
    </source>
</reference>